<dbReference type="Gene3D" id="3.30.70.270">
    <property type="match status" value="1"/>
</dbReference>
<dbReference type="SUPFAM" id="SSF141868">
    <property type="entry name" value="EAL domain-like"/>
    <property type="match status" value="1"/>
</dbReference>
<sequence length="669" mass="75298">MLKRTNINTYRKMLQNARTPEEAVMMEQLRAISQNIPALYMMLTVAAIALGSTFVETAPPFLTYGVPVMFVILTVIRLAFWKFGNSRLMYPDEARTKLMQVEVLTAGLFLILGIWVWSLLPYATSQERLYLSFFTAFTGASSTICAISRPRLVGVCLFMTLSVFCLLFYDWNERFYFYATMQLSVTYLVFFMASRTYKLRLAQSVVLLNRLNAENRRSTELADTNQSMALTDMLTGLPNRRQFFQDVDAAYDPSRDKALPVVGLIDLDGFKPINDVFGHTAGDAVLVETARRLKRVLGDKASVARLGGDEFAYILPRTVTQKEAKRIAQQIVNAMNEPVRLPSKDTSRVSASVGYSSREFPVKSARDLMEQADFALFRAKEHKVGQAIEFSAHHAESLMREAVVHQALKKADLDKELRLVFQPIVNSTDGQITRCEALARWDSPELGSVPPMEFVGIAEKMGMTQQLTRVVVRQALEYLRDCPELPSLSVNLSAQDIISRETSDALVAMILAEPEHVRHRLVLEVTESSLLNDMEEARYNLMKFRFMGLKIALDDFGTGYSSLRYLQDLEFDIVKIDRSFGAAINTAARGLGLVATIQHLCRSLSIECIIEGIETREQLETARSAGCRLVQGYLYSAPLSAGDLHAYLIGEKRFPTYRQLLEDGTRDVA</sequence>
<feature type="transmembrane region" description="Helical" evidence="1">
    <location>
        <begin position="152"/>
        <end position="169"/>
    </location>
</feature>
<feature type="transmembrane region" description="Helical" evidence="1">
    <location>
        <begin position="61"/>
        <end position="80"/>
    </location>
</feature>
<keyword evidence="1" id="KW-0472">Membrane</keyword>
<dbReference type="PROSITE" id="PS50883">
    <property type="entry name" value="EAL"/>
    <property type="match status" value="1"/>
</dbReference>
<dbReference type="OrthoDB" id="7279500at2"/>
<dbReference type="SMART" id="SM00052">
    <property type="entry name" value="EAL"/>
    <property type="match status" value="1"/>
</dbReference>
<evidence type="ECO:0000256" key="1">
    <source>
        <dbReference type="SAM" id="Phobius"/>
    </source>
</evidence>
<dbReference type="GO" id="GO:0071111">
    <property type="term" value="F:cyclic-guanylate-specific phosphodiesterase activity"/>
    <property type="evidence" value="ECO:0007669"/>
    <property type="project" value="InterPro"/>
</dbReference>
<feature type="transmembrane region" description="Helical" evidence="1">
    <location>
        <begin position="175"/>
        <end position="193"/>
    </location>
</feature>
<dbReference type="RefSeq" id="WP_051597776.1">
    <property type="nucleotide sequence ID" value="NZ_ARYJ01000013.1"/>
</dbReference>
<evidence type="ECO:0000259" key="3">
    <source>
        <dbReference type="PROSITE" id="PS50887"/>
    </source>
</evidence>
<dbReference type="eggNOG" id="COG5001">
    <property type="taxonomic scope" value="Bacteria"/>
</dbReference>
<dbReference type="InterPro" id="IPR043128">
    <property type="entry name" value="Rev_trsase/Diguanyl_cyclase"/>
</dbReference>
<keyword evidence="1" id="KW-0812">Transmembrane</keyword>
<dbReference type="AlphaFoldDB" id="A0A059F7N0"/>
<evidence type="ECO:0000259" key="2">
    <source>
        <dbReference type="PROSITE" id="PS50883"/>
    </source>
</evidence>
<name>A0A059F7N0_9PROT</name>
<dbReference type="Gene3D" id="3.20.20.450">
    <property type="entry name" value="EAL domain"/>
    <property type="match status" value="1"/>
</dbReference>
<reference evidence="4 5" key="1">
    <citation type="journal article" date="2014" name="Antonie Van Leeuwenhoek">
        <title>Hyphomonas beringensis sp. nov. and Hyphomonas chukchiensis sp. nov., isolated from surface seawater of the Bering Sea and Chukchi Sea.</title>
        <authorList>
            <person name="Li C."/>
            <person name="Lai Q."/>
            <person name="Li G."/>
            <person name="Dong C."/>
            <person name="Wang J."/>
            <person name="Liao Y."/>
            <person name="Shao Z."/>
        </authorList>
    </citation>
    <scope>NUCLEOTIDE SEQUENCE [LARGE SCALE GENOMIC DNA]</scope>
    <source>
        <strain evidence="4 5">VP2</strain>
    </source>
</reference>
<gene>
    <name evidence="4" type="ORF">HJA_15624</name>
</gene>
<dbReference type="InterPro" id="IPR000160">
    <property type="entry name" value="GGDEF_dom"/>
</dbReference>
<organism evidence="4 5">
    <name type="scientific">Hyphomonas jannaschiana VP2</name>
    <dbReference type="NCBI Taxonomy" id="1280952"/>
    <lineage>
        <taxon>Bacteria</taxon>
        <taxon>Pseudomonadati</taxon>
        <taxon>Pseudomonadota</taxon>
        <taxon>Alphaproteobacteria</taxon>
        <taxon>Hyphomonadales</taxon>
        <taxon>Hyphomonadaceae</taxon>
        <taxon>Hyphomonas</taxon>
    </lineage>
</organism>
<dbReference type="Pfam" id="PF00990">
    <property type="entry name" value="GGDEF"/>
    <property type="match status" value="1"/>
</dbReference>
<dbReference type="SMART" id="SM00267">
    <property type="entry name" value="GGDEF"/>
    <property type="match status" value="1"/>
</dbReference>
<dbReference type="PANTHER" id="PTHR33121">
    <property type="entry name" value="CYCLIC DI-GMP PHOSPHODIESTERASE PDEF"/>
    <property type="match status" value="1"/>
</dbReference>
<evidence type="ECO:0000313" key="4">
    <source>
        <dbReference type="EMBL" id="KCZ86595.1"/>
    </source>
</evidence>
<feature type="domain" description="EAL" evidence="2">
    <location>
        <begin position="401"/>
        <end position="652"/>
    </location>
</feature>
<comment type="caution">
    <text evidence="4">The sequence shown here is derived from an EMBL/GenBank/DDBJ whole genome shotgun (WGS) entry which is preliminary data.</text>
</comment>
<dbReference type="InterPro" id="IPR029787">
    <property type="entry name" value="Nucleotide_cyclase"/>
</dbReference>
<keyword evidence="1" id="KW-1133">Transmembrane helix</keyword>
<feature type="domain" description="GGDEF" evidence="3">
    <location>
        <begin position="258"/>
        <end position="393"/>
    </location>
</feature>
<dbReference type="NCBIfam" id="TIGR00254">
    <property type="entry name" value="GGDEF"/>
    <property type="match status" value="1"/>
</dbReference>
<dbReference type="EMBL" id="ARYJ01000013">
    <property type="protein sequence ID" value="KCZ86595.1"/>
    <property type="molecule type" value="Genomic_DNA"/>
</dbReference>
<dbReference type="Pfam" id="PF00563">
    <property type="entry name" value="EAL"/>
    <property type="match status" value="1"/>
</dbReference>
<dbReference type="InterPro" id="IPR050706">
    <property type="entry name" value="Cyclic-di-GMP_PDE-like"/>
</dbReference>
<dbReference type="PATRIC" id="fig|1280952.3.peg.3126"/>
<dbReference type="CDD" id="cd01949">
    <property type="entry name" value="GGDEF"/>
    <property type="match status" value="1"/>
</dbReference>
<feature type="transmembrane region" description="Helical" evidence="1">
    <location>
        <begin position="36"/>
        <end position="55"/>
    </location>
</feature>
<dbReference type="STRING" id="1280952.HJA_15624"/>
<accession>A0A059F7N0</accession>
<dbReference type="CDD" id="cd01948">
    <property type="entry name" value="EAL"/>
    <property type="match status" value="1"/>
</dbReference>
<evidence type="ECO:0000313" key="5">
    <source>
        <dbReference type="Proteomes" id="UP000024816"/>
    </source>
</evidence>
<dbReference type="Proteomes" id="UP000024816">
    <property type="component" value="Unassembled WGS sequence"/>
</dbReference>
<feature type="transmembrane region" description="Helical" evidence="1">
    <location>
        <begin position="101"/>
        <end position="123"/>
    </location>
</feature>
<dbReference type="PANTHER" id="PTHR33121:SF71">
    <property type="entry name" value="OXYGEN SENSOR PROTEIN DOSP"/>
    <property type="match status" value="1"/>
</dbReference>
<keyword evidence="5" id="KW-1185">Reference proteome</keyword>
<proteinExistence type="predicted"/>
<dbReference type="InterPro" id="IPR035919">
    <property type="entry name" value="EAL_sf"/>
</dbReference>
<dbReference type="SUPFAM" id="SSF55073">
    <property type="entry name" value="Nucleotide cyclase"/>
    <property type="match status" value="1"/>
</dbReference>
<dbReference type="PROSITE" id="PS50887">
    <property type="entry name" value="GGDEF"/>
    <property type="match status" value="1"/>
</dbReference>
<protein>
    <submittedName>
        <fullName evidence="4">Diguanylate cyclase</fullName>
    </submittedName>
</protein>
<dbReference type="InterPro" id="IPR001633">
    <property type="entry name" value="EAL_dom"/>
</dbReference>